<dbReference type="SMART" id="SM00304">
    <property type="entry name" value="HAMP"/>
    <property type="match status" value="1"/>
</dbReference>
<dbReference type="Gene3D" id="1.10.287.950">
    <property type="entry name" value="Methyl-accepting chemotaxis protein"/>
    <property type="match status" value="1"/>
</dbReference>
<evidence type="ECO:0000259" key="7">
    <source>
        <dbReference type="PROSITE" id="PS50111"/>
    </source>
</evidence>
<dbReference type="PANTHER" id="PTHR43531">
    <property type="entry name" value="PROTEIN ICFG"/>
    <property type="match status" value="1"/>
</dbReference>
<gene>
    <name evidence="9" type="ORF">SAMN05660420_01540</name>
</gene>
<evidence type="ECO:0000256" key="1">
    <source>
        <dbReference type="ARBA" id="ARBA00004370"/>
    </source>
</evidence>
<keyword evidence="2" id="KW-0145">Chemotaxis</keyword>
<dbReference type="InterPro" id="IPR004089">
    <property type="entry name" value="MCPsignal_dom"/>
</dbReference>
<dbReference type="OrthoDB" id="9765170at2"/>
<dbReference type="RefSeq" id="WP_092346380.1">
    <property type="nucleotide sequence ID" value="NZ_FNQN01000004.1"/>
</dbReference>
<dbReference type="Pfam" id="PF00672">
    <property type="entry name" value="HAMP"/>
    <property type="match status" value="1"/>
</dbReference>
<sequence length="702" mass="74925">MLKNLKIGAKMAVLAGSILILMFVILLWGISGLTRTVHNGEEMAAGNVLRGELLAREVDHLNWVKHVSAFLTDDNVTKLDVQMDHTQCALGKWLYGEGRKEAELLVPALAGDLKALEHPHKELHESARKIKAVYRAADPHLPQFLTEKELDHVAWVSAVQSAIIDNDKSLNVQFDHTLCGFGKFLYGEGGKNAASGNPVIASILEQIKKPHEDLHQQGEHIGQLLAAGDGPAASVYFKQEMLPTLTKISVLFQQAQAEAKAALVGQREANKIFSAETQQALHQVQGLMHQLTKTTEANIMSDQQMISSAESTRTAIITIGVMALLLGITVAIFITRAITIPIRKGLWLTEEIAQGDLSHRLNLQQKDEIGQLGRALDTMADSLSQSACVAEAIAEGDLSQEIRVASPRDQLGNALKTMLAGLREMVGGIQIAGEQIASGSGQVADASQALSQGATESASSLEQVSASMNEMTGQVRSSAENATVANQLANESKQAAEKGNQQMSEMVNAMDEINAAGQNISKIIKVIDEIAFQTNLLALNAAVEAARAGQHGKGFAVVAEEVRNLAARSAKAAEETAELIEGSVALTDRGAQTAQQTAAGLDEIVNGTTKVADLLKEISTAANEQAQGISEVTTGLAQIDQVTQQNTATAEESAAAAEELSSQASQLREMLNKFILESNGSSHRCAKESRITATNTPQISFN</sequence>
<name>A0A1H3ZJ90_9BACT</name>
<feature type="domain" description="Methyl-accepting transducer" evidence="7">
    <location>
        <begin position="432"/>
        <end position="661"/>
    </location>
</feature>
<evidence type="ECO:0000256" key="6">
    <source>
        <dbReference type="SAM" id="Phobius"/>
    </source>
</evidence>
<evidence type="ECO:0000256" key="2">
    <source>
        <dbReference type="ARBA" id="ARBA00022500"/>
    </source>
</evidence>
<keyword evidence="6" id="KW-1133">Transmembrane helix</keyword>
<dbReference type="Pfam" id="PF13682">
    <property type="entry name" value="CZB"/>
    <property type="match status" value="2"/>
</dbReference>
<evidence type="ECO:0000313" key="10">
    <source>
        <dbReference type="Proteomes" id="UP000199409"/>
    </source>
</evidence>
<proteinExistence type="inferred from homology"/>
<keyword evidence="4" id="KW-0807">Transducer</keyword>
<evidence type="ECO:0000256" key="5">
    <source>
        <dbReference type="SAM" id="Coils"/>
    </source>
</evidence>
<dbReference type="Pfam" id="PF00015">
    <property type="entry name" value="MCPsignal"/>
    <property type="match status" value="1"/>
</dbReference>
<dbReference type="EMBL" id="FNQN01000004">
    <property type="protein sequence ID" value="SEA23481.1"/>
    <property type="molecule type" value="Genomic_DNA"/>
</dbReference>
<keyword evidence="10" id="KW-1185">Reference proteome</keyword>
<dbReference type="Gene3D" id="6.10.340.10">
    <property type="match status" value="1"/>
</dbReference>
<keyword evidence="6" id="KW-0472">Membrane</keyword>
<keyword evidence="5" id="KW-0175">Coiled coil</keyword>
<dbReference type="PROSITE" id="PS50111">
    <property type="entry name" value="CHEMOTAXIS_TRANSDUC_2"/>
    <property type="match status" value="1"/>
</dbReference>
<comment type="similarity">
    <text evidence="3">Belongs to the methyl-accepting chemotaxis (MCP) protein family.</text>
</comment>
<dbReference type="Gene3D" id="1.20.120.30">
    <property type="entry name" value="Aspartate receptor, ligand-binding domain"/>
    <property type="match status" value="2"/>
</dbReference>
<dbReference type="GO" id="GO:0006935">
    <property type="term" value="P:chemotaxis"/>
    <property type="evidence" value="ECO:0007669"/>
    <property type="project" value="UniProtKB-KW"/>
</dbReference>
<dbReference type="SUPFAM" id="SSF58104">
    <property type="entry name" value="Methyl-accepting chemotaxis protein (MCP) signaling domain"/>
    <property type="match status" value="1"/>
</dbReference>
<dbReference type="SMART" id="SM00283">
    <property type="entry name" value="MA"/>
    <property type="match status" value="1"/>
</dbReference>
<dbReference type="FunFam" id="1.10.287.950:FF:000001">
    <property type="entry name" value="Methyl-accepting chemotaxis sensory transducer"/>
    <property type="match status" value="1"/>
</dbReference>
<accession>A0A1H3ZJ90</accession>
<dbReference type="InterPro" id="IPR025991">
    <property type="entry name" value="Chemoreceptor_zinc-bind_dom"/>
</dbReference>
<organism evidence="9 10">
    <name type="scientific">Desulfuromusa kysingii</name>
    <dbReference type="NCBI Taxonomy" id="37625"/>
    <lineage>
        <taxon>Bacteria</taxon>
        <taxon>Pseudomonadati</taxon>
        <taxon>Thermodesulfobacteriota</taxon>
        <taxon>Desulfuromonadia</taxon>
        <taxon>Desulfuromonadales</taxon>
        <taxon>Geopsychrobacteraceae</taxon>
        <taxon>Desulfuromusa</taxon>
    </lineage>
</organism>
<reference evidence="9 10" key="1">
    <citation type="submission" date="2016-10" db="EMBL/GenBank/DDBJ databases">
        <authorList>
            <person name="de Groot N.N."/>
        </authorList>
    </citation>
    <scope>NUCLEOTIDE SEQUENCE [LARGE SCALE GENOMIC DNA]</scope>
    <source>
        <strain evidence="9 10">DSM 7343</strain>
    </source>
</reference>
<dbReference type="GO" id="GO:0005886">
    <property type="term" value="C:plasma membrane"/>
    <property type="evidence" value="ECO:0007669"/>
    <property type="project" value="TreeGrafter"/>
</dbReference>
<protein>
    <submittedName>
        <fullName evidence="9">Methyl-accepting chemotaxis sensory transducer</fullName>
    </submittedName>
</protein>
<dbReference type="InterPro" id="IPR051310">
    <property type="entry name" value="MCP_chemotaxis"/>
</dbReference>
<dbReference type="CDD" id="cd06225">
    <property type="entry name" value="HAMP"/>
    <property type="match status" value="1"/>
</dbReference>
<evidence type="ECO:0000313" key="9">
    <source>
        <dbReference type="EMBL" id="SEA23481.1"/>
    </source>
</evidence>
<dbReference type="GO" id="GO:0004888">
    <property type="term" value="F:transmembrane signaling receptor activity"/>
    <property type="evidence" value="ECO:0007669"/>
    <property type="project" value="TreeGrafter"/>
</dbReference>
<dbReference type="GO" id="GO:0007165">
    <property type="term" value="P:signal transduction"/>
    <property type="evidence" value="ECO:0007669"/>
    <property type="project" value="UniProtKB-KW"/>
</dbReference>
<dbReference type="PANTHER" id="PTHR43531:SF11">
    <property type="entry name" value="METHYL-ACCEPTING CHEMOTAXIS PROTEIN 3"/>
    <property type="match status" value="1"/>
</dbReference>
<feature type="domain" description="HAMP" evidence="8">
    <location>
        <begin position="389"/>
        <end position="427"/>
    </location>
</feature>
<feature type="domain" description="HAMP" evidence="8">
    <location>
        <begin position="336"/>
        <end position="388"/>
    </location>
</feature>
<evidence type="ECO:0000256" key="3">
    <source>
        <dbReference type="ARBA" id="ARBA00029447"/>
    </source>
</evidence>
<comment type="subcellular location">
    <subcellularLocation>
        <location evidence="1">Membrane</location>
    </subcellularLocation>
</comment>
<feature type="transmembrane region" description="Helical" evidence="6">
    <location>
        <begin position="315"/>
        <end position="334"/>
    </location>
</feature>
<evidence type="ECO:0000259" key="8">
    <source>
        <dbReference type="PROSITE" id="PS50885"/>
    </source>
</evidence>
<dbReference type="AlphaFoldDB" id="A0A1H3ZJ90"/>
<feature type="coiled-coil region" evidence="5">
    <location>
        <begin position="650"/>
        <end position="677"/>
    </location>
</feature>
<feature type="transmembrane region" description="Helical" evidence="6">
    <location>
        <begin position="12"/>
        <end position="30"/>
    </location>
</feature>
<dbReference type="CDD" id="cd11386">
    <property type="entry name" value="MCP_signal"/>
    <property type="match status" value="1"/>
</dbReference>
<dbReference type="InterPro" id="IPR003660">
    <property type="entry name" value="HAMP_dom"/>
</dbReference>
<dbReference type="PROSITE" id="PS50885">
    <property type="entry name" value="HAMP"/>
    <property type="match status" value="2"/>
</dbReference>
<evidence type="ECO:0000256" key="4">
    <source>
        <dbReference type="PROSITE-ProRule" id="PRU00284"/>
    </source>
</evidence>
<dbReference type="STRING" id="37625.SAMN05660420_01540"/>
<keyword evidence="6" id="KW-0812">Transmembrane</keyword>
<dbReference type="Proteomes" id="UP000199409">
    <property type="component" value="Unassembled WGS sequence"/>
</dbReference>